<organism evidence="2 3">
    <name type="scientific">Kipferlia bialata</name>
    <dbReference type="NCBI Taxonomy" id="797122"/>
    <lineage>
        <taxon>Eukaryota</taxon>
        <taxon>Metamonada</taxon>
        <taxon>Carpediemonas-like organisms</taxon>
        <taxon>Kipferlia</taxon>
    </lineage>
</organism>
<dbReference type="EMBL" id="BDIP01004752">
    <property type="protein sequence ID" value="GIQ89163.1"/>
    <property type="molecule type" value="Genomic_DNA"/>
</dbReference>
<feature type="compositionally biased region" description="Basic residues" evidence="1">
    <location>
        <begin position="226"/>
        <end position="237"/>
    </location>
</feature>
<feature type="compositionally biased region" description="Basic and acidic residues" evidence="1">
    <location>
        <begin position="21"/>
        <end position="32"/>
    </location>
</feature>
<keyword evidence="3" id="KW-1185">Reference proteome</keyword>
<gene>
    <name evidence="2" type="ORF">KIPB_011569</name>
</gene>
<protein>
    <submittedName>
        <fullName evidence="2">Uncharacterized protein</fullName>
    </submittedName>
</protein>
<evidence type="ECO:0000313" key="3">
    <source>
        <dbReference type="Proteomes" id="UP000265618"/>
    </source>
</evidence>
<evidence type="ECO:0000313" key="2">
    <source>
        <dbReference type="EMBL" id="GIQ89163.1"/>
    </source>
</evidence>
<feature type="region of interest" description="Disordered" evidence="1">
    <location>
        <begin position="1"/>
        <end position="247"/>
    </location>
</feature>
<feature type="compositionally biased region" description="Low complexity" evidence="1">
    <location>
        <begin position="155"/>
        <end position="170"/>
    </location>
</feature>
<feature type="compositionally biased region" description="Basic and acidic residues" evidence="1">
    <location>
        <begin position="136"/>
        <end position="150"/>
    </location>
</feature>
<reference evidence="2 3" key="1">
    <citation type="journal article" date="2018" name="PLoS ONE">
        <title>The draft genome of Kipferlia bialata reveals reductive genome evolution in fornicate parasites.</title>
        <authorList>
            <person name="Tanifuji G."/>
            <person name="Takabayashi S."/>
            <person name="Kume K."/>
            <person name="Takagi M."/>
            <person name="Nakayama T."/>
            <person name="Kamikawa R."/>
            <person name="Inagaki Y."/>
            <person name="Hashimoto T."/>
        </authorList>
    </citation>
    <scope>NUCLEOTIDE SEQUENCE [LARGE SCALE GENOMIC DNA]</scope>
    <source>
        <strain evidence="2">NY0173</strain>
    </source>
</reference>
<proteinExistence type="predicted"/>
<feature type="compositionally biased region" description="Basic residues" evidence="1">
    <location>
        <begin position="92"/>
        <end position="107"/>
    </location>
</feature>
<feature type="compositionally biased region" description="Basic and acidic residues" evidence="1">
    <location>
        <begin position="48"/>
        <end position="62"/>
    </location>
</feature>
<comment type="caution">
    <text evidence="2">The sequence shown here is derived from an EMBL/GenBank/DDBJ whole genome shotgun (WGS) entry which is preliminary data.</text>
</comment>
<feature type="non-terminal residue" evidence="2">
    <location>
        <position position="1"/>
    </location>
</feature>
<dbReference type="Proteomes" id="UP000265618">
    <property type="component" value="Unassembled WGS sequence"/>
</dbReference>
<name>A0A9K3D4Z7_9EUKA</name>
<dbReference type="AlphaFoldDB" id="A0A9K3D4Z7"/>
<accession>A0A9K3D4Z7</accession>
<sequence>MGRSIARSRGPEPGLAASIQRRAEEKLRRGEELNISPALFNTPYRGKAYKEREREAKREARITPRFSASIGADQLDSVVSDIVSRKQEREKGRKKKERKKSRKGKRQREKEKERDSESWASTTALSPSALVDIDTQQEREKEGERERESGRVTFTITPSSPSLTSPIGTPATRPNLQRVVPSPHPNRYTGTPLVIDDGEGEVGQVVPESKREGRRERGGIVETKRERRREKKARKERARPLPKPLGARQLPRLGLLGVYQSPSMLLSDPSCIERRLATALG</sequence>
<feature type="compositionally biased region" description="Basic and acidic residues" evidence="1">
    <location>
        <begin position="208"/>
        <end position="225"/>
    </location>
</feature>
<feature type="compositionally biased region" description="Basic and acidic residues" evidence="1">
    <location>
        <begin position="108"/>
        <end position="117"/>
    </location>
</feature>
<evidence type="ECO:0000256" key="1">
    <source>
        <dbReference type="SAM" id="MobiDB-lite"/>
    </source>
</evidence>